<keyword evidence="14" id="KW-1185">Reference proteome</keyword>
<proteinExistence type="inferred from homology"/>
<feature type="binding site" evidence="10">
    <location>
        <begin position="269"/>
        <end position="272"/>
    </location>
    <ligand>
        <name>GTP</name>
        <dbReference type="ChEBI" id="CHEBI:37565"/>
    </ligand>
</feature>
<dbReference type="RefSeq" id="WP_108896889.1">
    <property type="nucleotide sequence ID" value="NZ_LT993738.1"/>
</dbReference>
<dbReference type="InterPro" id="IPR006073">
    <property type="entry name" value="GTP-bd"/>
</dbReference>
<feature type="binding site" evidence="10">
    <location>
        <begin position="244"/>
        <end position="250"/>
    </location>
    <ligand>
        <name>GTP</name>
        <dbReference type="ChEBI" id="CHEBI:37565"/>
    </ligand>
</feature>
<dbReference type="PANTHER" id="PTHR42714">
    <property type="entry name" value="TRNA MODIFICATION GTPASE GTPBP3"/>
    <property type="match status" value="1"/>
</dbReference>
<comment type="subcellular location">
    <subcellularLocation>
        <location evidence="10">Cytoplasm</location>
    </subcellularLocation>
</comment>
<dbReference type="InterPro" id="IPR031168">
    <property type="entry name" value="G_TrmE"/>
</dbReference>
<dbReference type="GO" id="GO:0005829">
    <property type="term" value="C:cytosol"/>
    <property type="evidence" value="ECO:0007669"/>
    <property type="project" value="TreeGrafter"/>
</dbReference>
<feature type="binding site" evidence="10">
    <location>
        <position position="250"/>
    </location>
    <ligand>
        <name>Mg(2+)</name>
        <dbReference type="ChEBI" id="CHEBI:18420"/>
    </ligand>
</feature>
<evidence type="ECO:0000256" key="5">
    <source>
        <dbReference type="ARBA" id="ARBA00022741"/>
    </source>
</evidence>
<dbReference type="InterPro" id="IPR005225">
    <property type="entry name" value="Small_GTP-bd"/>
</dbReference>
<dbReference type="NCBIfam" id="TIGR00231">
    <property type="entry name" value="small_GTP"/>
    <property type="match status" value="1"/>
</dbReference>
<keyword evidence="6 10" id="KW-0378">Hydrolase</keyword>
<evidence type="ECO:0000256" key="11">
    <source>
        <dbReference type="RuleBase" id="RU003313"/>
    </source>
</evidence>
<dbReference type="InterPro" id="IPR025867">
    <property type="entry name" value="MnmE_helical"/>
</dbReference>
<evidence type="ECO:0000256" key="10">
    <source>
        <dbReference type="HAMAP-Rule" id="MF_00379"/>
    </source>
</evidence>
<name>A0A2R8FC61_9CHLA</name>
<feature type="binding site" evidence="10">
    <location>
        <position position="225"/>
    </location>
    <ligand>
        <name>K(+)</name>
        <dbReference type="ChEBI" id="CHEBI:29103"/>
    </ligand>
</feature>
<evidence type="ECO:0000256" key="2">
    <source>
        <dbReference type="ARBA" id="ARBA00022490"/>
    </source>
</evidence>
<evidence type="ECO:0000256" key="4">
    <source>
        <dbReference type="ARBA" id="ARBA00022723"/>
    </source>
</evidence>
<dbReference type="GO" id="GO:0005525">
    <property type="term" value="F:GTP binding"/>
    <property type="evidence" value="ECO:0007669"/>
    <property type="project" value="UniProtKB-UniRule"/>
</dbReference>
<reference evidence="14" key="1">
    <citation type="submission" date="2017-11" db="EMBL/GenBank/DDBJ databases">
        <authorList>
            <person name="Seth-Smith MB H."/>
        </authorList>
    </citation>
    <scope>NUCLEOTIDE SEQUENCE [LARGE SCALE GENOMIC DNA]</scope>
</reference>
<feature type="binding site" evidence="10">
    <location>
        <position position="249"/>
    </location>
    <ligand>
        <name>K(+)</name>
        <dbReference type="ChEBI" id="CHEBI:29103"/>
    </ligand>
</feature>
<keyword evidence="7 10" id="KW-0460">Magnesium</keyword>
<dbReference type="FunFam" id="3.40.50.300:FF:001376">
    <property type="entry name" value="tRNA modification GTPase MnmE"/>
    <property type="match status" value="1"/>
</dbReference>
<evidence type="ECO:0000256" key="9">
    <source>
        <dbReference type="ARBA" id="ARBA00023134"/>
    </source>
</evidence>
<comment type="caution">
    <text evidence="10">Lacks conserved residue(s) required for the propagation of feature annotation.</text>
</comment>
<evidence type="ECO:0000313" key="14">
    <source>
        <dbReference type="Proteomes" id="UP000244926"/>
    </source>
</evidence>
<feature type="binding site" evidence="10">
    <location>
        <begin position="225"/>
        <end position="230"/>
    </location>
    <ligand>
        <name>GTP</name>
        <dbReference type="ChEBI" id="CHEBI:37565"/>
    </ligand>
</feature>
<feature type="binding site" evidence="10">
    <location>
        <begin position="325"/>
        <end position="328"/>
    </location>
    <ligand>
        <name>GTP</name>
        <dbReference type="ChEBI" id="CHEBI:37565"/>
    </ligand>
</feature>
<dbReference type="CDD" id="cd14858">
    <property type="entry name" value="TrmE_N"/>
    <property type="match status" value="1"/>
</dbReference>
<keyword evidence="9 10" id="KW-0342">GTP-binding</keyword>
<keyword evidence="2 10" id="KW-0963">Cytoplasm</keyword>
<dbReference type="Gene3D" id="3.40.50.300">
    <property type="entry name" value="P-loop containing nucleotide triphosphate hydrolases"/>
    <property type="match status" value="1"/>
</dbReference>
<keyword evidence="5 10" id="KW-0547">Nucleotide-binding</keyword>
<dbReference type="InterPro" id="IPR027368">
    <property type="entry name" value="MnmE_dom2"/>
</dbReference>
<dbReference type="EMBL" id="LT993738">
    <property type="protein sequence ID" value="SPN73951.1"/>
    <property type="molecule type" value="Genomic_DNA"/>
</dbReference>
<dbReference type="PANTHER" id="PTHR42714:SF2">
    <property type="entry name" value="TRNA MODIFICATION GTPASE GTPBP3, MITOCHONDRIAL"/>
    <property type="match status" value="1"/>
</dbReference>
<dbReference type="GO" id="GO:0046872">
    <property type="term" value="F:metal ion binding"/>
    <property type="evidence" value="ECO:0007669"/>
    <property type="project" value="UniProtKB-KW"/>
</dbReference>
<dbReference type="GO" id="GO:0003924">
    <property type="term" value="F:GTPase activity"/>
    <property type="evidence" value="ECO:0007669"/>
    <property type="project" value="UniProtKB-UniRule"/>
</dbReference>
<feature type="binding site" evidence="10">
    <location>
        <position position="244"/>
    </location>
    <ligand>
        <name>K(+)</name>
        <dbReference type="ChEBI" id="CHEBI:29103"/>
    </ligand>
</feature>
<protein>
    <recommendedName>
        <fullName evidence="10">tRNA modification GTPase MnmE</fullName>
        <ecNumber evidence="10">3.6.-.-</ecNumber>
    </recommendedName>
</protein>
<dbReference type="PROSITE" id="PS51709">
    <property type="entry name" value="G_TRME"/>
    <property type="match status" value="1"/>
</dbReference>
<keyword evidence="4 10" id="KW-0479">Metal-binding</keyword>
<dbReference type="NCBIfam" id="TIGR00450">
    <property type="entry name" value="mnmE_trmE_thdF"/>
    <property type="match status" value="1"/>
</dbReference>
<comment type="subunit">
    <text evidence="10">Homodimer. Heterotetramer of two MnmE and two MnmG subunits.</text>
</comment>
<dbReference type="KEGG" id="csee:C10C_0808"/>
<feature type="domain" description="TrmE-type G" evidence="12">
    <location>
        <begin position="215"/>
        <end position="364"/>
    </location>
</feature>
<evidence type="ECO:0000256" key="3">
    <source>
        <dbReference type="ARBA" id="ARBA00022694"/>
    </source>
</evidence>
<feature type="binding site" evidence="10">
    <location>
        <position position="246"/>
    </location>
    <ligand>
        <name>K(+)</name>
        <dbReference type="ChEBI" id="CHEBI:29103"/>
    </ligand>
</feature>
<dbReference type="Gene3D" id="3.30.1360.120">
    <property type="entry name" value="Probable tRNA modification gtpase trme, domain 1"/>
    <property type="match status" value="1"/>
</dbReference>
<dbReference type="Pfam" id="PF12631">
    <property type="entry name" value="MnmE_helical"/>
    <property type="match status" value="1"/>
</dbReference>
<sequence length="442" mass="48521">MLKHDTIAAIATPPGEGSIAVVRLSGPQAIVIADRIFSGSVPSFASHTIHLGQVIFEGTLIDQALLLIMRSPRSFTGEDVIEFQCHGGFFACSQILDALIAMGARPACPGEFSQRAFLNGKIDLVQAEAIQNLIVAENIDAFHIAQSHFQGNFSKKIQETHTLIIEALAFLEVLADFPEEEQPELILPQEKIQSALDIVTDFISSFDEGQRLAQGTSLVLAGKPNAGKSSLLNALIQKNRAIVTHIPGTTRDILEEQWLLEGKRIRLMDTAGQRTTENTIEKEGIERAIVAMEKAEGILWVLDATQPPEELPKVLFSKPSFLLWNKADLASPPFLNTSLPEFAVSAKTGEGLSEVKKALGQWMQQQEGGKNSKIFLVSSRHHTILKKVAHYLREAQTNLYLQPPEIIALDLREALQSMDTLSGKEITETILGEIFSKFCIGK</sequence>
<dbReference type="Gene3D" id="1.20.120.430">
    <property type="entry name" value="tRNA modification GTPase MnmE domain 2"/>
    <property type="match status" value="1"/>
</dbReference>
<keyword evidence="3 10" id="KW-0819">tRNA processing</keyword>
<evidence type="ECO:0000259" key="12">
    <source>
        <dbReference type="PROSITE" id="PS51709"/>
    </source>
</evidence>
<evidence type="ECO:0000256" key="1">
    <source>
        <dbReference type="ARBA" id="ARBA00011043"/>
    </source>
</evidence>
<feature type="binding site" evidence="10">
    <location>
        <position position="82"/>
    </location>
    <ligand>
        <name>(6S)-5-formyl-5,6,7,8-tetrahydrofolate</name>
        <dbReference type="ChEBI" id="CHEBI:57457"/>
    </ligand>
</feature>
<dbReference type="FunFam" id="3.30.1360.120:FF:000003">
    <property type="entry name" value="tRNA modification GTPase MnmE"/>
    <property type="match status" value="1"/>
</dbReference>
<dbReference type="InterPro" id="IPR027266">
    <property type="entry name" value="TrmE/GcvT-like"/>
</dbReference>
<dbReference type="HAMAP" id="MF_00379">
    <property type="entry name" value="GTPase_MnmE"/>
    <property type="match status" value="1"/>
</dbReference>
<keyword evidence="8 10" id="KW-0630">Potassium</keyword>
<comment type="similarity">
    <text evidence="1 10 11">Belongs to the TRAFAC class TrmE-Era-EngA-EngB-Septin-like GTPase superfamily. TrmE GTPase family.</text>
</comment>
<dbReference type="OrthoDB" id="9805918at2"/>
<organism evidence="13 14">
    <name type="scientific">Chlamydia serpentis</name>
    <dbReference type="NCBI Taxonomy" id="1967782"/>
    <lineage>
        <taxon>Bacteria</taxon>
        <taxon>Pseudomonadati</taxon>
        <taxon>Chlamydiota</taxon>
        <taxon>Chlamydiia</taxon>
        <taxon>Chlamydiales</taxon>
        <taxon>Chlamydiaceae</taxon>
        <taxon>Chlamydia/Chlamydophila group</taxon>
        <taxon>Chlamydia</taxon>
    </lineage>
</organism>
<evidence type="ECO:0000313" key="13">
    <source>
        <dbReference type="EMBL" id="SPN73951.1"/>
    </source>
</evidence>
<dbReference type="GO" id="GO:0042802">
    <property type="term" value="F:identical protein binding"/>
    <property type="evidence" value="ECO:0007669"/>
    <property type="project" value="UniProtKB-ARBA"/>
</dbReference>
<dbReference type="Proteomes" id="UP000244926">
    <property type="component" value="Chromosome I"/>
</dbReference>
<dbReference type="CDD" id="cd04164">
    <property type="entry name" value="trmE"/>
    <property type="match status" value="1"/>
</dbReference>
<feature type="binding site" evidence="10">
    <location>
        <position position="229"/>
    </location>
    <ligand>
        <name>Mg(2+)</name>
        <dbReference type="ChEBI" id="CHEBI:18420"/>
    </ligand>
</feature>
<dbReference type="GO" id="GO:0030488">
    <property type="term" value="P:tRNA methylation"/>
    <property type="evidence" value="ECO:0007669"/>
    <property type="project" value="TreeGrafter"/>
</dbReference>
<gene>
    <name evidence="10 13" type="primary">mnmE</name>
    <name evidence="10" type="synonym">trmE</name>
    <name evidence="13" type="ORF">C10C_0808</name>
</gene>
<accession>A0A2R8FC61</accession>
<comment type="function">
    <text evidence="10">Exhibits a very high intrinsic GTPase hydrolysis rate. Involved in the addition of a carboxymethylaminomethyl (cmnm) group at the wobble position (U34) of certain tRNAs, forming tRNA-cmnm(5)s(2)U34.</text>
</comment>
<dbReference type="EC" id="3.6.-.-" evidence="10"/>
<comment type="cofactor">
    <cofactor evidence="10">
        <name>K(+)</name>
        <dbReference type="ChEBI" id="CHEBI:29103"/>
    </cofactor>
    <text evidence="10">Binds 1 potassium ion per subunit.</text>
</comment>
<feature type="binding site" evidence="10">
    <location>
        <position position="121"/>
    </location>
    <ligand>
        <name>(6S)-5-formyl-5,6,7,8-tetrahydrofolate</name>
        <dbReference type="ChEBI" id="CHEBI:57457"/>
    </ligand>
</feature>
<feature type="binding site" evidence="10">
    <location>
        <position position="442"/>
    </location>
    <ligand>
        <name>(6S)-5-formyl-5,6,7,8-tetrahydrofolate</name>
        <dbReference type="ChEBI" id="CHEBI:57457"/>
    </ligand>
</feature>
<evidence type="ECO:0000256" key="8">
    <source>
        <dbReference type="ARBA" id="ARBA00022958"/>
    </source>
</evidence>
<dbReference type="Pfam" id="PF10396">
    <property type="entry name" value="TrmE_N"/>
    <property type="match status" value="1"/>
</dbReference>
<dbReference type="Pfam" id="PF01926">
    <property type="entry name" value="MMR_HSR1"/>
    <property type="match status" value="1"/>
</dbReference>
<dbReference type="GO" id="GO:0002098">
    <property type="term" value="P:tRNA wobble uridine modification"/>
    <property type="evidence" value="ECO:0007669"/>
    <property type="project" value="TreeGrafter"/>
</dbReference>
<evidence type="ECO:0000256" key="6">
    <source>
        <dbReference type="ARBA" id="ARBA00022801"/>
    </source>
</evidence>
<dbReference type="InterPro" id="IPR018948">
    <property type="entry name" value="GTP-bd_TrmE_N"/>
</dbReference>
<dbReference type="AlphaFoldDB" id="A0A2R8FC61"/>
<dbReference type="SUPFAM" id="SSF52540">
    <property type="entry name" value="P-loop containing nucleoside triphosphate hydrolases"/>
    <property type="match status" value="1"/>
</dbReference>
<dbReference type="InterPro" id="IPR027417">
    <property type="entry name" value="P-loop_NTPase"/>
</dbReference>
<evidence type="ECO:0000256" key="7">
    <source>
        <dbReference type="ARBA" id="ARBA00022842"/>
    </source>
</evidence>
<dbReference type="InterPro" id="IPR004520">
    <property type="entry name" value="GTPase_MnmE"/>
</dbReference>
<feature type="binding site" evidence="10">
    <location>
        <position position="23"/>
    </location>
    <ligand>
        <name>(6S)-5-formyl-5,6,7,8-tetrahydrofolate</name>
        <dbReference type="ChEBI" id="CHEBI:57457"/>
    </ligand>
</feature>